<evidence type="ECO:0000256" key="1">
    <source>
        <dbReference type="SAM" id="MobiDB-lite"/>
    </source>
</evidence>
<keyword evidence="3" id="KW-1185">Reference proteome</keyword>
<dbReference type="AlphaFoldDB" id="A0AAD5S9W2"/>
<feature type="compositionally biased region" description="Polar residues" evidence="1">
    <location>
        <begin position="39"/>
        <end position="53"/>
    </location>
</feature>
<protein>
    <submittedName>
        <fullName evidence="2">Uncharacterized protein</fullName>
    </submittedName>
</protein>
<evidence type="ECO:0000313" key="3">
    <source>
        <dbReference type="Proteomes" id="UP001212841"/>
    </source>
</evidence>
<comment type="caution">
    <text evidence="2">The sequence shown here is derived from an EMBL/GenBank/DDBJ whole genome shotgun (WGS) entry which is preliminary data.</text>
</comment>
<accession>A0AAD5S9W2</accession>
<dbReference type="Proteomes" id="UP001212841">
    <property type="component" value="Unassembled WGS sequence"/>
</dbReference>
<gene>
    <name evidence="2" type="ORF">HK097_003369</name>
</gene>
<proteinExistence type="predicted"/>
<feature type="region of interest" description="Disordered" evidence="1">
    <location>
        <begin position="140"/>
        <end position="163"/>
    </location>
</feature>
<organism evidence="2 3">
    <name type="scientific">Rhizophlyctis rosea</name>
    <dbReference type="NCBI Taxonomy" id="64517"/>
    <lineage>
        <taxon>Eukaryota</taxon>
        <taxon>Fungi</taxon>
        <taxon>Fungi incertae sedis</taxon>
        <taxon>Chytridiomycota</taxon>
        <taxon>Chytridiomycota incertae sedis</taxon>
        <taxon>Chytridiomycetes</taxon>
        <taxon>Rhizophlyctidales</taxon>
        <taxon>Rhizophlyctidaceae</taxon>
        <taxon>Rhizophlyctis</taxon>
    </lineage>
</organism>
<feature type="region of interest" description="Disordered" evidence="1">
    <location>
        <begin position="33"/>
        <end position="53"/>
    </location>
</feature>
<reference evidence="2" key="1">
    <citation type="submission" date="2020-05" db="EMBL/GenBank/DDBJ databases">
        <title>Phylogenomic resolution of chytrid fungi.</title>
        <authorList>
            <person name="Stajich J.E."/>
            <person name="Amses K."/>
            <person name="Simmons R."/>
            <person name="Seto K."/>
            <person name="Myers J."/>
            <person name="Bonds A."/>
            <person name="Quandt C.A."/>
            <person name="Barry K."/>
            <person name="Liu P."/>
            <person name="Grigoriev I."/>
            <person name="Longcore J.E."/>
            <person name="James T.Y."/>
        </authorList>
    </citation>
    <scope>NUCLEOTIDE SEQUENCE</scope>
    <source>
        <strain evidence="2">JEL0318</strain>
    </source>
</reference>
<sequence length="163" mass="17131">MMASNQMTAIKGASSVQLSNLLQAATEALAPAQAAPVHSSKTSNNPTTPIQKFSNIAPTVTTGGKYIVDKGTTNPYLPTCTPIGLIRTTRQAMMNAKTSFRTSRTPRGDMWGREEIRGLKKRDRRDLRVDHLVSEGGGGGCGVGGRGKSGLAVSGEETSGVEV</sequence>
<name>A0AAD5S9W2_9FUNG</name>
<evidence type="ECO:0000313" key="2">
    <source>
        <dbReference type="EMBL" id="KAJ3037835.1"/>
    </source>
</evidence>
<dbReference type="EMBL" id="JADGJD010001791">
    <property type="protein sequence ID" value="KAJ3037835.1"/>
    <property type="molecule type" value="Genomic_DNA"/>
</dbReference>